<protein>
    <submittedName>
        <fullName evidence="2">Uncharacterized protein</fullName>
    </submittedName>
</protein>
<comment type="caution">
    <text evidence="2">The sequence shown here is derived from an EMBL/GenBank/DDBJ whole genome shotgun (WGS) entry which is preliminary data.</text>
</comment>
<keyword evidence="3" id="KW-1185">Reference proteome</keyword>
<feature type="region of interest" description="Disordered" evidence="1">
    <location>
        <begin position="83"/>
        <end position="109"/>
    </location>
</feature>
<accession>A0A927C4S1</accession>
<reference evidence="2" key="1">
    <citation type="submission" date="2020-09" db="EMBL/GenBank/DDBJ databases">
        <authorList>
            <person name="Yoon J.-W."/>
        </authorList>
    </citation>
    <scope>NUCLEOTIDE SEQUENCE</scope>
    <source>
        <strain evidence="2">KMU-158</strain>
    </source>
</reference>
<organism evidence="2 3">
    <name type="scientific">Spongiibacter pelagi</name>
    <dbReference type="NCBI Taxonomy" id="2760804"/>
    <lineage>
        <taxon>Bacteria</taxon>
        <taxon>Pseudomonadati</taxon>
        <taxon>Pseudomonadota</taxon>
        <taxon>Gammaproteobacteria</taxon>
        <taxon>Cellvibrionales</taxon>
        <taxon>Spongiibacteraceae</taxon>
        <taxon>Spongiibacter</taxon>
    </lineage>
</organism>
<gene>
    <name evidence="2" type="ORF">IB286_11195</name>
</gene>
<evidence type="ECO:0000313" key="3">
    <source>
        <dbReference type="Proteomes" id="UP000610558"/>
    </source>
</evidence>
<dbReference type="Proteomes" id="UP000610558">
    <property type="component" value="Unassembled WGS sequence"/>
</dbReference>
<sequence>MSSIFVIQNQDGHYLSKQQEWVDGRDRRILFRTAHRDEAVNIVFEHSSKDIYLRAQPLLCDMDDSGQPTVEAGPEILKPLAENQELLTAENEQHADDDVQSLPDDEISP</sequence>
<proteinExistence type="predicted"/>
<dbReference type="RefSeq" id="WP_190765562.1">
    <property type="nucleotide sequence ID" value="NZ_JACXLD010000006.1"/>
</dbReference>
<evidence type="ECO:0000313" key="2">
    <source>
        <dbReference type="EMBL" id="MBD2859571.1"/>
    </source>
</evidence>
<name>A0A927C4S1_9GAMM</name>
<dbReference type="EMBL" id="JACXLD010000006">
    <property type="protein sequence ID" value="MBD2859571.1"/>
    <property type="molecule type" value="Genomic_DNA"/>
</dbReference>
<evidence type="ECO:0000256" key="1">
    <source>
        <dbReference type="SAM" id="MobiDB-lite"/>
    </source>
</evidence>
<dbReference type="AlphaFoldDB" id="A0A927C4S1"/>